<comment type="caution">
    <text evidence="2">The sequence shown here is derived from an EMBL/GenBank/DDBJ whole genome shotgun (WGS) entry which is preliminary data.</text>
</comment>
<dbReference type="EMBL" id="JAIQCJ010001995">
    <property type="protein sequence ID" value="KAJ8786256.1"/>
    <property type="molecule type" value="Genomic_DNA"/>
</dbReference>
<organism evidence="2 3">
    <name type="scientific">Eschrichtius robustus</name>
    <name type="common">California gray whale</name>
    <name type="synonym">Eschrichtius gibbosus</name>
    <dbReference type="NCBI Taxonomy" id="9764"/>
    <lineage>
        <taxon>Eukaryota</taxon>
        <taxon>Metazoa</taxon>
        <taxon>Chordata</taxon>
        <taxon>Craniata</taxon>
        <taxon>Vertebrata</taxon>
        <taxon>Euteleostomi</taxon>
        <taxon>Mammalia</taxon>
        <taxon>Eutheria</taxon>
        <taxon>Laurasiatheria</taxon>
        <taxon>Artiodactyla</taxon>
        <taxon>Whippomorpha</taxon>
        <taxon>Cetacea</taxon>
        <taxon>Mysticeti</taxon>
        <taxon>Eschrichtiidae</taxon>
        <taxon>Eschrichtius</taxon>
    </lineage>
</organism>
<evidence type="ECO:0000313" key="2">
    <source>
        <dbReference type="EMBL" id="KAJ8786256.1"/>
    </source>
</evidence>
<keyword evidence="3" id="KW-1185">Reference proteome</keyword>
<proteinExistence type="predicted"/>
<feature type="region of interest" description="Disordered" evidence="1">
    <location>
        <begin position="38"/>
        <end position="68"/>
    </location>
</feature>
<dbReference type="Proteomes" id="UP001159641">
    <property type="component" value="Unassembled WGS sequence"/>
</dbReference>
<accession>A0AB34H3N0</accession>
<reference evidence="2 3" key="1">
    <citation type="submission" date="2022-11" db="EMBL/GenBank/DDBJ databases">
        <title>Whole genome sequence of Eschrichtius robustus ER-17-0199.</title>
        <authorList>
            <person name="Bruniche-Olsen A."/>
            <person name="Black A.N."/>
            <person name="Fields C.J."/>
            <person name="Walden K."/>
            <person name="Dewoody J.A."/>
        </authorList>
    </citation>
    <scope>NUCLEOTIDE SEQUENCE [LARGE SCALE GENOMIC DNA]</scope>
    <source>
        <strain evidence="2">ER-17-0199</strain>
        <tissue evidence="2">Blubber</tissue>
    </source>
</reference>
<dbReference type="AlphaFoldDB" id="A0AB34H3N0"/>
<gene>
    <name evidence="2" type="ORF">J1605_006476</name>
</gene>
<evidence type="ECO:0000256" key="1">
    <source>
        <dbReference type="SAM" id="MobiDB-lite"/>
    </source>
</evidence>
<name>A0AB34H3N0_ESCRO</name>
<sequence length="194" mass="20838">MTPVFPDTVIGSRMGPGCTRGLCGDTEMEVVLLTPALEPEGLSGLERPPTRGSSPRGPLEPHSPCETGRGKAMTAWLEMVSVPSREVYKLGPEGPLDMGWGPGVSVLSTFRDFVRQALSPPALLRASGMEEVLSSRLDFPGTRAGQRCPLVAAAQPGSSTCDQCRGMDLDRWDGGRCSWRQGGPWYLMAAHERP</sequence>
<evidence type="ECO:0000313" key="3">
    <source>
        <dbReference type="Proteomes" id="UP001159641"/>
    </source>
</evidence>
<protein>
    <submittedName>
        <fullName evidence="2">Uncharacterized protein</fullName>
    </submittedName>
</protein>